<dbReference type="AlphaFoldDB" id="A0A1L7WUQ3"/>
<dbReference type="EMBL" id="FJOG01000008">
    <property type="protein sequence ID" value="CZR56470.1"/>
    <property type="molecule type" value="Genomic_DNA"/>
</dbReference>
<evidence type="ECO:0000259" key="2">
    <source>
        <dbReference type="SMART" id="SM00198"/>
    </source>
</evidence>
<evidence type="ECO:0000313" key="4">
    <source>
        <dbReference type="Proteomes" id="UP000184330"/>
    </source>
</evidence>
<name>A0A1L7WUQ3_9HELO</name>
<feature type="compositionally biased region" description="Polar residues" evidence="1">
    <location>
        <begin position="46"/>
        <end position="64"/>
    </location>
</feature>
<dbReference type="Pfam" id="PF00188">
    <property type="entry name" value="CAP"/>
    <property type="match status" value="1"/>
</dbReference>
<evidence type="ECO:0000313" key="3">
    <source>
        <dbReference type="EMBL" id="CZR56470.1"/>
    </source>
</evidence>
<dbReference type="Gene3D" id="3.40.33.10">
    <property type="entry name" value="CAP"/>
    <property type="match status" value="1"/>
</dbReference>
<feature type="domain" description="SCP" evidence="2">
    <location>
        <begin position="123"/>
        <end position="277"/>
    </location>
</feature>
<sequence length="296" mass="30908">MELLTRHCTTNLYAAASVNTPSSVKSTTVTVKPSSSTSISITSTSAAHPTSRSTKTTLITQISNSTSSPKAISTSSSKSSSSPSKISSSVKSTTISSTTSSTPTVSSPAITSRAPPALLAPTDYASIGLYYHNKHRLNHSAPTATWNSGQAIIAAEIASSCVFAHNMTVSGGGYGQNLAAYGASGNVRAISPSLMLATSITNQWYYGEVNNFLASYYGLPTPDMTIFSGWGHFSQVVWKGSATVGCASQFCATNTIFPGFASWFTVCNYTPQGNYIGEFGVNVGRSLGQPTIQIVL</sequence>
<reference evidence="3 4" key="1">
    <citation type="submission" date="2016-03" db="EMBL/GenBank/DDBJ databases">
        <authorList>
            <person name="Ploux O."/>
        </authorList>
    </citation>
    <scope>NUCLEOTIDE SEQUENCE [LARGE SCALE GENOMIC DNA]</scope>
    <source>
        <strain evidence="3 4">UAMH 11012</strain>
    </source>
</reference>
<keyword evidence="4" id="KW-1185">Reference proteome</keyword>
<organism evidence="3 4">
    <name type="scientific">Phialocephala subalpina</name>
    <dbReference type="NCBI Taxonomy" id="576137"/>
    <lineage>
        <taxon>Eukaryota</taxon>
        <taxon>Fungi</taxon>
        <taxon>Dikarya</taxon>
        <taxon>Ascomycota</taxon>
        <taxon>Pezizomycotina</taxon>
        <taxon>Leotiomycetes</taxon>
        <taxon>Helotiales</taxon>
        <taxon>Mollisiaceae</taxon>
        <taxon>Phialocephala</taxon>
        <taxon>Phialocephala fortinii species complex</taxon>
    </lineage>
</organism>
<dbReference type="PANTHER" id="PTHR10334">
    <property type="entry name" value="CYSTEINE-RICH SECRETORY PROTEIN-RELATED"/>
    <property type="match status" value="1"/>
</dbReference>
<dbReference type="OrthoDB" id="337038at2759"/>
<feature type="compositionally biased region" description="Low complexity" evidence="1">
    <location>
        <begin position="65"/>
        <end position="112"/>
    </location>
</feature>
<accession>A0A1L7WUQ3</accession>
<proteinExistence type="predicted"/>
<dbReference type="GO" id="GO:0005576">
    <property type="term" value="C:extracellular region"/>
    <property type="evidence" value="ECO:0007669"/>
    <property type="project" value="InterPro"/>
</dbReference>
<dbReference type="Proteomes" id="UP000184330">
    <property type="component" value="Unassembled WGS sequence"/>
</dbReference>
<evidence type="ECO:0000256" key="1">
    <source>
        <dbReference type="SAM" id="MobiDB-lite"/>
    </source>
</evidence>
<feature type="region of interest" description="Disordered" evidence="1">
    <location>
        <begin position="35"/>
        <end position="112"/>
    </location>
</feature>
<dbReference type="STRING" id="576137.A0A1L7WUQ3"/>
<gene>
    <name evidence="3" type="ORF">PAC_06358</name>
</gene>
<dbReference type="SMART" id="SM00198">
    <property type="entry name" value="SCP"/>
    <property type="match status" value="1"/>
</dbReference>
<dbReference type="SUPFAM" id="SSF55797">
    <property type="entry name" value="PR-1-like"/>
    <property type="match status" value="1"/>
</dbReference>
<dbReference type="InterPro" id="IPR018244">
    <property type="entry name" value="Allrgn_V5/Tpx1_CS"/>
</dbReference>
<dbReference type="InterPro" id="IPR001283">
    <property type="entry name" value="CRISP-related"/>
</dbReference>
<dbReference type="InterPro" id="IPR035940">
    <property type="entry name" value="CAP_sf"/>
</dbReference>
<protein>
    <recommendedName>
        <fullName evidence="2">SCP domain-containing protein</fullName>
    </recommendedName>
</protein>
<feature type="compositionally biased region" description="Low complexity" evidence="1">
    <location>
        <begin position="35"/>
        <end position="45"/>
    </location>
</feature>
<dbReference type="PROSITE" id="PS01009">
    <property type="entry name" value="CRISP_1"/>
    <property type="match status" value="1"/>
</dbReference>
<dbReference type="PRINTS" id="PR00837">
    <property type="entry name" value="V5TPXLIKE"/>
</dbReference>
<dbReference type="InterPro" id="IPR014044">
    <property type="entry name" value="CAP_dom"/>
</dbReference>